<dbReference type="STRING" id="331648.BST97_09480"/>
<organism evidence="2 3">
    <name type="scientific">Nonlabens spongiae</name>
    <dbReference type="NCBI Taxonomy" id="331648"/>
    <lineage>
        <taxon>Bacteria</taxon>
        <taxon>Pseudomonadati</taxon>
        <taxon>Bacteroidota</taxon>
        <taxon>Flavobacteriia</taxon>
        <taxon>Flavobacteriales</taxon>
        <taxon>Flavobacteriaceae</taxon>
        <taxon>Nonlabens</taxon>
    </lineage>
</organism>
<dbReference type="PRINTS" id="PR00702">
    <property type="entry name" value="ACRIFLAVINRP"/>
</dbReference>
<feature type="transmembrane region" description="Helical" evidence="1">
    <location>
        <begin position="520"/>
        <end position="538"/>
    </location>
</feature>
<feature type="transmembrane region" description="Helical" evidence="1">
    <location>
        <begin position="985"/>
        <end position="1004"/>
    </location>
</feature>
<name>A0A1W6MKU2_9FLAO</name>
<dbReference type="InterPro" id="IPR027463">
    <property type="entry name" value="AcrB_DN_DC_subdom"/>
</dbReference>
<feature type="transmembrane region" description="Helical" evidence="1">
    <location>
        <begin position="957"/>
        <end position="978"/>
    </location>
</feature>
<accession>A0A1W6MKU2</accession>
<dbReference type="GO" id="GO:0042910">
    <property type="term" value="F:xenobiotic transmembrane transporter activity"/>
    <property type="evidence" value="ECO:0007669"/>
    <property type="project" value="TreeGrafter"/>
</dbReference>
<evidence type="ECO:0000313" key="2">
    <source>
        <dbReference type="EMBL" id="ARN78203.1"/>
    </source>
</evidence>
<dbReference type="Gene3D" id="1.20.1640.10">
    <property type="entry name" value="Multidrug efflux transporter AcrB transmembrane domain"/>
    <property type="match status" value="2"/>
</dbReference>
<feature type="transmembrane region" description="Helical" evidence="1">
    <location>
        <begin position="21"/>
        <end position="40"/>
    </location>
</feature>
<dbReference type="GO" id="GO:0005886">
    <property type="term" value="C:plasma membrane"/>
    <property type="evidence" value="ECO:0007669"/>
    <property type="project" value="TreeGrafter"/>
</dbReference>
<dbReference type="Gene3D" id="3.30.2090.10">
    <property type="entry name" value="Multidrug efflux transporter AcrB TolC docking domain, DN and DC subdomains"/>
    <property type="match status" value="2"/>
</dbReference>
<dbReference type="SUPFAM" id="SSF82714">
    <property type="entry name" value="Multidrug efflux transporter AcrB TolC docking domain, DN and DC subdomains"/>
    <property type="match status" value="2"/>
</dbReference>
<keyword evidence="1" id="KW-0472">Membrane</keyword>
<feature type="transmembrane region" description="Helical" evidence="1">
    <location>
        <begin position="595"/>
        <end position="615"/>
    </location>
</feature>
<dbReference type="Gene3D" id="3.30.70.1440">
    <property type="entry name" value="Multidrug efflux transporter AcrB pore domain"/>
    <property type="match status" value="1"/>
</dbReference>
<feature type="transmembrane region" description="Helical" evidence="1">
    <location>
        <begin position="352"/>
        <end position="371"/>
    </location>
</feature>
<dbReference type="OrthoDB" id="9798415at2"/>
<dbReference type="Gene3D" id="3.30.70.1320">
    <property type="entry name" value="Multidrug efflux transporter AcrB pore domain like"/>
    <property type="match status" value="1"/>
</dbReference>
<gene>
    <name evidence="2" type="ORF">BST97_09480</name>
</gene>
<feature type="transmembrane region" description="Helical" evidence="1">
    <location>
        <begin position="480"/>
        <end position="499"/>
    </location>
</feature>
<feature type="transmembrane region" description="Helical" evidence="1">
    <location>
        <begin position="378"/>
        <end position="399"/>
    </location>
</feature>
<keyword evidence="1" id="KW-1133">Transmembrane helix</keyword>
<feature type="transmembrane region" description="Helical" evidence="1">
    <location>
        <begin position="1010"/>
        <end position="1036"/>
    </location>
</feature>
<dbReference type="AlphaFoldDB" id="A0A1W6MKU2"/>
<feature type="transmembrane region" description="Helical" evidence="1">
    <location>
        <begin position="544"/>
        <end position="562"/>
    </location>
</feature>
<dbReference type="InterPro" id="IPR001036">
    <property type="entry name" value="Acrflvin-R"/>
</dbReference>
<feature type="transmembrane region" description="Helical" evidence="1">
    <location>
        <begin position="405"/>
        <end position="428"/>
    </location>
</feature>
<dbReference type="Pfam" id="PF00873">
    <property type="entry name" value="ACR_tran"/>
    <property type="match status" value="1"/>
</dbReference>
<sequence>MEKKSQKEFGLSSWAINNPTVIWILIAMVVILGIQGYFSMPREDFPEVKETKIYISSVYPGNTAEDIERLITEPLEDKLKNISGVSEITSTSQEDYSIIIVEFEEGDILGKSISVQEAEQRVKDEVDTETANEDWPVFNGAKVEPNVFDLKLSEEMPIMNINITGDYTVRELKKFAEYLEDEIEALDQIKEADIRGAQELEVEIAVDIYKMTAAKVSFDDVINAVKNGNATISAGNLKTESQRRTIRILGEITDPKQLDRFVVKNENGPIYLKDIAEVKFKEKDKTTFARESGDPVVMIDVKKQSGKNMIIASESIREILKKSQETGKIPENVDVTITNDSSSRTLNQVDDLVNNIIFGVILVVVVLMFFLGFRNALFVGFAIPMSMLMSFIILSFLGYTLNTMILFAMIMGLGMLVDNGIVVVENVYRLMDEEGMTRLRAAKVGIGEIAVPIIISTLTTVAAFVPIGLWPGVMGEFMKYFPITLSVVLGSSLLVAIFFNSMLVSQYMSIDEKKISRKGLIRISLIMIPIGVLTLLFGGPLRGLGTLMIVTAILLWLYKYFIKGSTLYFQRKMLKALDNAYERFLKFALRGKKPYFFMGGMVILFLGVLGMYFGWSVASGRTKVEFFPENKPNQIIVYIEYPQGTSIAKTNRTTKDIEQVVYDVLNADMYLEGNRNFMVESVVSQVGEGAGNPQTDGGSDAEMPHKGKITASMREYKYRNGKDSEVLRKKVQEAVQGRYPGIAISVEKDQAGPPAGYPVNIELQGDDYEELIVTAERMAKFLNEKNIAPVDELKIDVNKSKPSLQVSVDREKAGELGVSAGQVGNQLRRAIFGEKAGIYKEDGEDYDIYVRFNEEDRYDRSALFNQRITFRDMTTGQVKEIPVSAVTTQENVSGFSAIKRKNNKRVVTVYSALKPGYSDAGAAVAQIQNEMLDFEGMPEDIKVDYTGQLEEQNKQQAFLMSALIFGLMLIFFILIFQFGGISKPTIIMISIFLSFIGVFLGLMITGWPFVIMMTMMGIISLAGIVVNNSVVLIDYVDILKLRVREDAGIDDDKFLISKEDSYKAIVQAGKARLRPVILTAITTVLGLIPLAIGLNIDFFSLFSEFDPKTYIGGDNVIFWGPLAWTVIFGLLFATFLTLIIVPILLYLVHRAKLRWQRFRTPELAEQTENYNDSADEETQAA</sequence>
<dbReference type="EMBL" id="CP019344">
    <property type="protein sequence ID" value="ARN78203.1"/>
    <property type="molecule type" value="Genomic_DNA"/>
</dbReference>
<feature type="transmembrane region" description="Helical" evidence="1">
    <location>
        <begin position="1076"/>
        <end position="1102"/>
    </location>
</feature>
<dbReference type="PANTHER" id="PTHR32063">
    <property type="match status" value="1"/>
</dbReference>
<proteinExistence type="predicted"/>
<feature type="transmembrane region" description="Helical" evidence="1">
    <location>
        <begin position="449"/>
        <end position="468"/>
    </location>
</feature>
<dbReference type="SUPFAM" id="SSF82693">
    <property type="entry name" value="Multidrug efflux transporter AcrB pore domain, PN1, PN2, PC1 and PC2 subdomains"/>
    <property type="match status" value="2"/>
</dbReference>
<reference evidence="2 3" key="1">
    <citation type="submission" date="2016-11" db="EMBL/GenBank/DDBJ databases">
        <title>Trade-off between light-utilization and light-protection in marine flavobacteria.</title>
        <authorList>
            <person name="Kumagai Y."/>
        </authorList>
    </citation>
    <scope>NUCLEOTIDE SEQUENCE [LARGE SCALE GENOMIC DNA]</scope>
    <source>
        <strain evidence="2 3">JCM 13191</strain>
    </source>
</reference>
<dbReference type="Gene3D" id="3.30.70.1430">
    <property type="entry name" value="Multidrug efflux transporter AcrB pore domain"/>
    <property type="match status" value="2"/>
</dbReference>
<feature type="transmembrane region" description="Helical" evidence="1">
    <location>
        <begin position="1122"/>
        <end position="1148"/>
    </location>
</feature>
<dbReference type="PANTHER" id="PTHR32063:SF0">
    <property type="entry name" value="SWARMING MOTILITY PROTEIN SWRC"/>
    <property type="match status" value="1"/>
</dbReference>
<keyword evidence="1" id="KW-0812">Transmembrane</keyword>
<protein>
    <submittedName>
        <fullName evidence="2">Copper transporter</fullName>
    </submittedName>
</protein>
<keyword evidence="3" id="KW-1185">Reference proteome</keyword>
<dbReference type="RefSeq" id="WP_085767005.1">
    <property type="nucleotide sequence ID" value="NZ_CP019344.1"/>
</dbReference>
<dbReference type="Proteomes" id="UP000193431">
    <property type="component" value="Chromosome"/>
</dbReference>
<dbReference type="SUPFAM" id="SSF82866">
    <property type="entry name" value="Multidrug efflux transporter AcrB transmembrane domain"/>
    <property type="match status" value="2"/>
</dbReference>
<evidence type="ECO:0000313" key="3">
    <source>
        <dbReference type="Proteomes" id="UP000193431"/>
    </source>
</evidence>
<evidence type="ECO:0000256" key="1">
    <source>
        <dbReference type="SAM" id="Phobius"/>
    </source>
</evidence>